<dbReference type="EC" id="1.5.-.-" evidence="10"/>
<feature type="region of interest" description="tRNA (mnm(5)s(2)U34)-methyltransferase" evidence="10">
    <location>
        <begin position="1"/>
        <end position="244"/>
    </location>
</feature>
<dbReference type="EMBL" id="AP018933">
    <property type="protein sequence ID" value="BBG30517.1"/>
    <property type="molecule type" value="Genomic_DNA"/>
</dbReference>
<keyword evidence="9 10" id="KW-0511">Multifunctional enzyme</keyword>
<keyword evidence="6 10" id="KW-0819">tRNA processing</keyword>
<dbReference type="InterPro" id="IPR029063">
    <property type="entry name" value="SAM-dependent_MTases_sf"/>
</dbReference>
<evidence type="ECO:0000256" key="9">
    <source>
        <dbReference type="ARBA" id="ARBA00023268"/>
    </source>
</evidence>
<protein>
    <recommendedName>
        <fullName evidence="10">tRNA 5-methylaminomethyl-2-thiouridine biosynthesis bifunctional protein MnmC</fullName>
        <shortName evidence="10">tRNA mnm(5)s(2)U biosynthesis bifunctional protein</shortName>
    </recommendedName>
    <domain>
        <recommendedName>
            <fullName evidence="10">tRNA (mnm(5)s(2)U34)-methyltransferase</fullName>
            <ecNumber evidence="10">2.1.1.61</ecNumber>
        </recommendedName>
    </domain>
    <domain>
        <recommendedName>
            <fullName evidence="10">FAD-dependent cmnm(5)s(2)U34 oxidoreductase</fullName>
            <ecNumber evidence="10">1.5.-.-</ecNumber>
        </recommendedName>
    </domain>
</protein>
<organism evidence="13 14">
    <name type="scientific">Zymobacter palmae</name>
    <dbReference type="NCBI Taxonomy" id="33074"/>
    <lineage>
        <taxon>Bacteria</taxon>
        <taxon>Pseudomonadati</taxon>
        <taxon>Pseudomonadota</taxon>
        <taxon>Gammaproteobacteria</taxon>
        <taxon>Oceanospirillales</taxon>
        <taxon>Halomonadaceae</taxon>
        <taxon>Zymobacter group</taxon>
        <taxon>Zymobacter</taxon>
    </lineage>
</organism>
<evidence type="ECO:0000256" key="6">
    <source>
        <dbReference type="ARBA" id="ARBA00022694"/>
    </source>
</evidence>
<name>A0A348HFW5_9GAMM</name>
<evidence type="ECO:0000256" key="7">
    <source>
        <dbReference type="ARBA" id="ARBA00022827"/>
    </source>
</evidence>
<evidence type="ECO:0000256" key="3">
    <source>
        <dbReference type="ARBA" id="ARBA00022630"/>
    </source>
</evidence>
<dbReference type="GO" id="GO:0032259">
    <property type="term" value="P:methylation"/>
    <property type="evidence" value="ECO:0007669"/>
    <property type="project" value="UniProtKB-KW"/>
</dbReference>
<feature type="region of interest" description="FAD-dependent cmnm(5)s(2)U34 oxidoreductase" evidence="10">
    <location>
        <begin position="273"/>
        <end position="670"/>
    </location>
</feature>
<dbReference type="GO" id="GO:0050660">
    <property type="term" value="F:flavin adenine dinucleotide binding"/>
    <property type="evidence" value="ECO:0007669"/>
    <property type="project" value="UniProtKB-UniRule"/>
</dbReference>
<comment type="function">
    <text evidence="10">Catalyzes the last two steps in the biosynthesis of 5-methylaminomethyl-2-thiouridine (mnm(5)s(2)U) at the wobble position (U34) in tRNA. Catalyzes the FAD-dependent demodification of cmnm(5)s(2)U34 to nm(5)s(2)U34, followed by the transfer of a methyl group from S-adenosyl-L-methionine to nm(5)s(2)U34, to form mnm(5)s(2)U34.</text>
</comment>
<dbReference type="HAMAP" id="MF_01102">
    <property type="entry name" value="MnmC"/>
    <property type="match status" value="1"/>
</dbReference>
<keyword evidence="3 10" id="KW-0285">Flavoprotein</keyword>
<comment type="cofactor">
    <cofactor evidence="10">
        <name>FAD</name>
        <dbReference type="ChEBI" id="CHEBI:57692"/>
    </cofactor>
</comment>
<accession>A0A348HFW5</accession>
<dbReference type="NCBIfam" id="TIGR03197">
    <property type="entry name" value="MnmC_Cterm"/>
    <property type="match status" value="1"/>
</dbReference>
<dbReference type="InterPro" id="IPR047785">
    <property type="entry name" value="tRNA_MNMC2"/>
</dbReference>
<dbReference type="NCBIfam" id="NF033855">
    <property type="entry name" value="tRNA_MNMC2"/>
    <property type="match status" value="1"/>
</dbReference>
<dbReference type="AlphaFoldDB" id="A0A348HFW5"/>
<dbReference type="Gene3D" id="3.30.9.10">
    <property type="entry name" value="D-Amino Acid Oxidase, subunit A, domain 2"/>
    <property type="match status" value="1"/>
</dbReference>
<keyword evidence="7 10" id="KW-0274">FAD</keyword>
<evidence type="ECO:0000256" key="4">
    <source>
        <dbReference type="ARBA" id="ARBA00022679"/>
    </source>
</evidence>
<comment type="subcellular location">
    <subcellularLocation>
        <location evidence="10">Cytoplasm</location>
    </subcellularLocation>
</comment>
<dbReference type="SUPFAM" id="SSF51905">
    <property type="entry name" value="FAD/NAD(P)-binding domain"/>
    <property type="match status" value="1"/>
</dbReference>
<evidence type="ECO:0000256" key="2">
    <source>
        <dbReference type="ARBA" id="ARBA00022603"/>
    </source>
</evidence>
<keyword evidence="2 10" id="KW-0489">Methyltransferase</keyword>
<keyword evidence="8 10" id="KW-0560">Oxidoreductase</keyword>
<evidence type="ECO:0000256" key="5">
    <source>
        <dbReference type="ARBA" id="ARBA00022691"/>
    </source>
</evidence>
<keyword evidence="4 10" id="KW-0808">Transferase</keyword>
<dbReference type="InterPro" id="IPR017610">
    <property type="entry name" value="tRNA_S-uridine_synth_MnmC_C"/>
</dbReference>
<dbReference type="InterPro" id="IPR036188">
    <property type="entry name" value="FAD/NAD-bd_sf"/>
</dbReference>
<gene>
    <name evidence="10" type="primary">mnmC</name>
    <name evidence="13" type="ORF">ZBT109_1767</name>
</gene>
<dbReference type="Proteomes" id="UP000267342">
    <property type="component" value="Chromosome"/>
</dbReference>
<dbReference type="Pfam" id="PF05430">
    <property type="entry name" value="Methyltransf_30"/>
    <property type="match status" value="1"/>
</dbReference>
<comment type="similarity">
    <text evidence="10">In the N-terminal section; belongs to the methyltransferase superfamily. tRNA (mnm(5)s(2)U34)-methyltransferase family.</text>
</comment>
<dbReference type="SUPFAM" id="SSF54373">
    <property type="entry name" value="FAD-linked reductases, C-terminal domain"/>
    <property type="match status" value="1"/>
</dbReference>
<dbReference type="GO" id="GO:0004808">
    <property type="term" value="F:tRNA (5-methylaminomethyl-2-thiouridylate)(34)-methyltransferase activity"/>
    <property type="evidence" value="ECO:0007669"/>
    <property type="project" value="UniProtKB-EC"/>
</dbReference>
<keyword evidence="5 10" id="KW-0949">S-adenosyl-L-methionine</keyword>
<dbReference type="GO" id="GO:0002097">
    <property type="term" value="P:tRNA wobble base modification"/>
    <property type="evidence" value="ECO:0007669"/>
    <property type="project" value="UniProtKB-UniRule"/>
</dbReference>
<comment type="similarity">
    <text evidence="10">In the C-terminal section; belongs to the DAO family.</text>
</comment>
<keyword evidence="1 10" id="KW-0963">Cytoplasm</keyword>
<dbReference type="KEGG" id="zpl:ZBT109_1767"/>
<sequence length="670" mass="74239">MLMPASLPLAPLTRLEHAELRWDDDVASAAHFDDVYFSREDGRQETEHVFIRHNRLPERFASWRERRPFVIGETGLGSGLNMLCAWACFEQHAPAEARLHLVSFERFPLRRDDLRRMLAAWPALQDKAERLIQLWPQPVLGVHRLPLSDRVTLDIHLGDVIERLGQFEGHMDAWFLDGFAPSKNPDMWQPALYEGMARASRPGATFATFTSAGDVRRGLKAAGFDWQKVDGFGRKREMVCGQINVPLTDTRRQHTPWYIPPEEHDVPRHVAVVGAGIAGTSTAHALARRGLRVSLIDPKTPGREGSGNLQGAMYIKLAVDTNLQSRFYLSTLLYIRRLLDSLDPEHSLWHDCGVLSLATTEKEAQRQRKFLANHDLPDSVMRGLEPDAVQALVATPLTDEVYHGLLSPLAGWVRPYLICETLAATPGITQHRHAVTDLAPQGSGWTLTLDDGSTLDADAVVMANAWRANHVPPLAHLPLMPIRGQVSNVPVEEGTPTPACVVCASGYAPPAIHGRQCFGATFIPRSTDDSLKMEDHLHNMAELQDMLPACAEALVEQGWNDKMEGKAGIRCASPDKSPFVGQAPVAEQWQQAYAGLADDAKRFSSDEKGQYHPNLWVSVAQGSRGMVGSPLCAELLASRICHEPLPLEMAIVDHLQPGRRLIADLKRSKS</sequence>
<dbReference type="GO" id="GO:0016645">
    <property type="term" value="F:oxidoreductase activity, acting on the CH-NH group of donors"/>
    <property type="evidence" value="ECO:0007669"/>
    <property type="project" value="InterPro"/>
</dbReference>
<dbReference type="PANTHER" id="PTHR13847">
    <property type="entry name" value="SARCOSINE DEHYDROGENASE-RELATED"/>
    <property type="match status" value="1"/>
</dbReference>
<reference evidence="13 14" key="1">
    <citation type="submission" date="2018-09" db="EMBL/GenBank/DDBJ databases">
        <title>Zymobacter palmae IAM14233 (=T109) whole genome analysis.</title>
        <authorList>
            <person name="Yanase H."/>
        </authorList>
    </citation>
    <scope>NUCLEOTIDE SEQUENCE [LARGE SCALE GENOMIC DNA]</scope>
    <source>
        <strain evidence="13 14">IAM14233</strain>
    </source>
</reference>
<dbReference type="Gene3D" id="3.50.50.60">
    <property type="entry name" value="FAD/NAD(P)-binding domain"/>
    <property type="match status" value="1"/>
</dbReference>
<proteinExistence type="inferred from homology"/>
<feature type="domain" description="FAD dependent oxidoreductase" evidence="11">
    <location>
        <begin position="269"/>
        <end position="638"/>
    </location>
</feature>
<dbReference type="InterPro" id="IPR023032">
    <property type="entry name" value="tRNA_MAMT_biosynth_bifunc_MnmC"/>
</dbReference>
<keyword evidence="14" id="KW-1185">Reference proteome</keyword>
<dbReference type="InterPro" id="IPR008471">
    <property type="entry name" value="MnmC-like_methylTransf"/>
</dbReference>
<dbReference type="EC" id="2.1.1.61" evidence="10"/>
<evidence type="ECO:0000313" key="14">
    <source>
        <dbReference type="Proteomes" id="UP000267342"/>
    </source>
</evidence>
<dbReference type="InterPro" id="IPR006076">
    <property type="entry name" value="FAD-dep_OxRdtase"/>
</dbReference>
<evidence type="ECO:0000259" key="11">
    <source>
        <dbReference type="Pfam" id="PF01266"/>
    </source>
</evidence>
<evidence type="ECO:0000256" key="10">
    <source>
        <dbReference type="HAMAP-Rule" id="MF_01102"/>
    </source>
</evidence>
<dbReference type="PANTHER" id="PTHR13847:SF283">
    <property type="entry name" value="TRNA 5-METHYLAMINOMETHYL-2-THIOURIDINE BIOSYNTHESIS BIFUNCTIONAL PROTEIN MNMC"/>
    <property type="match status" value="1"/>
</dbReference>
<dbReference type="Pfam" id="PF01266">
    <property type="entry name" value="DAO"/>
    <property type="match status" value="1"/>
</dbReference>
<dbReference type="Gene3D" id="3.40.50.150">
    <property type="entry name" value="Vaccinia Virus protein VP39"/>
    <property type="match status" value="1"/>
</dbReference>
<evidence type="ECO:0000256" key="8">
    <source>
        <dbReference type="ARBA" id="ARBA00023002"/>
    </source>
</evidence>
<dbReference type="NCBIfam" id="NF002481">
    <property type="entry name" value="PRK01747.1-2"/>
    <property type="match status" value="1"/>
</dbReference>
<feature type="domain" description="MnmC-like methyltransferase" evidence="12">
    <location>
        <begin position="124"/>
        <end position="242"/>
    </location>
</feature>
<evidence type="ECO:0000313" key="13">
    <source>
        <dbReference type="EMBL" id="BBG30517.1"/>
    </source>
</evidence>
<comment type="catalytic activity">
    <reaction evidence="10">
        <text>5-aminomethyl-2-thiouridine(34) in tRNA + S-adenosyl-L-methionine = 5-methylaminomethyl-2-thiouridine(34) in tRNA + S-adenosyl-L-homocysteine + H(+)</text>
        <dbReference type="Rhea" id="RHEA:19569"/>
        <dbReference type="Rhea" id="RHEA-COMP:10195"/>
        <dbReference type="Rhea" id="RHEA-COMP:10197"/>
        <dbReference type="ChEBI" id="CHEBI:15378"/>
        <dbReference type="ChEBI" id="CHEBI:57856"/>
        <dbReference type="ChEBI" id="CHEBI:59789"/>
        <dbReference type="ChEBI" id="CHEBI:74454"/>
        <dbReference type="ChEBI" id="CHEBI:74455"/>
        <dbReference type="EC" id="2.1.1.61"/>
    </reaction>
</comment>
<dbReference type="STRING" id="1123510.GCA_000620025_00953"/>
<evidence type="ECO:0000256" key="1">
    <source>
        <dbReference type="ARBA" id="ARBA00022490"/>
    </source>
</evidence>
<dbReference type="GO" id="GO:0005737">
    <property type="term" value="C:cytoplasm"/>
    <property type="evidence" value="ECO:0007669"/>
    <property type="project" value="UniProtKB-SubCell"/>
</dbReference>
<evidence type="ECO:0000259" key="12">
    <source>
        <dbReference type="Pfam" id="PF05430"/>
    </source>
</evidence>